<dbReference type="AlphaFoldDB" id="A0A840XUV7"/>
<dbReference type="InterPro" id="IPR017850">
    <property type="entry name" value="Alkaline_phosphatase_core_sf"/>
</dbReference>
<dbReference type="InterPro" id="IPR010869">
    <property type="entry name" value="DUF1501"/>
</dbReference>
<dbReference type="Pfam" id="PF07394">
    <property type="entry name" value="DUF1501"/>
    <property type="match status" value="1"/>
</dbReference>
<dbReference type="RefSeq" id="WP_221299439.1">
    <property type="nucleotide sequence ID" value="NZ_JACIJD010000002.1"/>
</dbReference>
<reference evidence="1 2" key="1">
    <citation type="submission" date="2020-08" db="EMBL/GenBank/DDBJ databases">
        <title>Genomic Encyclopedia of Type Strains, Phase IV (KMG-IV): sequencing the most valuable type-strain genomes for metagenomic binning, comparative biology and taxonomic classification.</title>
        <authorList>
            <person name="Goeker M."/>
        </authorList>
    </citation>
    <scope>NUCLEOTIDE SEQUENCE [LARGE SCALE GENOMIC DNA]</scope>
    <source>
        <strain evidence="1 2">DSM 25622</strain>
    </source>
</reference>
<name>A0A840XUV7_9PROT</name>
<comment type="caution">
    <text evidence="1">The sequence shown here is derived from an EMBL/GenBank/DDBJ whole genome shotgun (WGS) entry which is preliminary data.</text>
</comment>
<proteinExistence type="predicted"/>
<dbReference type="PANTHER" id="PTHR43737:SF1">
    <property type="entry name" value="DUF1501 DOMAIN-CONTAINING PROTEIN"/>
    <property type="match status" value="1"/>
</dbReference>
<dbReference type="SUPFAM" id="SSF53649">
    <property type="entry name" value="Alkaline phosphatase-like"/>
    <property type="match status" value="1"/>
</dbReference>
<sequence length="402" mass="42375">MSDPLGHGPVMRRAVLGGLGALFAWPYAPRLARAAGRDPRLLVVILRGGLDGISMLQPVGDPAFAALRGADAGESVPLDPLFALHGNMPKLLAMFREGEALALHAAHTPYRGRSHFDGQDVLESGLPRVTTGERTGWLNRALTLLPRGERVAPPRGLAVAPVVPVIMQGPAPVETWQLQRFRLAEEELVARLLDLYEARDPVLAEALRSGAMLDNFLRERPPGPPGQRVPGRPDFVTDAAAAARIMARADGPRVAALGLNGWDTHAGQGTARGGLANRLGALDDALGALREGLGPVWSDTVVAVVTEFGRTARLNGTGGTDHGMATAALVLGGRLTGGRVLADWPGLAPHELNEGRDLRPTTDLRAVLAGVLAEHLHLPAAAIGEVFPDSVPVRPFTGLIRA</sequence>
<organism evidence="1 2">
    <name type="scientific">Muricoccus pecuniae</name>
    <dbReference type="NCBI Taxonomy" id="693023"/>
    <lineage>
        <taxon>Bacteria</taxon>
        <taxon>Pseudomonadati</taxon>
        <taxon>Pseudomonadota</taxon>
        <taxon>Alphaproteobacteria</taxon>
        <taxon>Acetobacterales</taxon>
        <taxon>Roseomonadaceae</taxon>
        <taxon>Muricoccus</taxon>
    </lineage>
</organism>
<accession>A0A840XUV7</accession>
<dbReference type="PANTHER" id="PTHR43737">
    <property type="entry name" value="BLL7424 PROTEIN"/>
    <property type="match status" value="1"/>
</dbReference>
<gene>
    <name evidence="1" type="ORF">FHS87_000523</name>
</gene>
<keyword evidence="2" id="KW-1185">Reference proteome</keyword>
<dbReference type="Proteomes" id="UP000580654">
    <property type="component" value="Unassembled WGS sequence"/>
</dbReference>
<protein>
    <submittedName>
        <fullName evidence="1">Uncharacterized protein (DUF1501 family)</fullName>
    </submittedName>
</protein>
<evidence type="ECO:0000313" key="2">
    <source>
        <dbReference type="Proteomes" id="UP000580654"/>
    </source>
</evidence>
<dbReference type="EMBL" id="JACIJD010000002">
    <property type="protein sequence ID" value="MBB5692508.1"/>
    <property type="molecule type" value="Genomic_DNA"/>
</dbReference>
<evidence type="ECO:0000313" key="1">
    <source>
        <dbReference type="EMBL" id="MBB5692508.1"/>
    </source>
</evidence>